<dbReference type="GO" id="GO:0000030">
    <property type="term" value="F:mannosyltransferase activity"/>
    <property type="evidence" value="ECO:0007669"/>
    <property type="project" value="TreeGrafter"/>
</dbReference>
<dbReference type="PANTHER" id="PTHR32385">
    <property type="entry name" value="MANNOSYL PHOSPHORYLINOSITOL CERAMIDE SYNTHASE"/>
    <property type="match status" value="1"/>
</dbReference>
<dbReference type="HOGENOM" id="CLU_1061422_0_0_4"/>
<dbReference type="EMBL" id="ADMG01000007">
    <property type="protein sequence ID" value="EKB32178.1"/>
    <property type="molecule type" value="Genomic_DNA"/>
</dbReference>
<dbReference type="Pfam" id="PF04488">
    <property type="entry name" value="Gly_transf_sug"/>
    <property type="match status" value="1"/>
</dbReference>
<dbReference type="InterPro" id="IPR007577">
    <property type="entry name" value="GlycoTrfase_DXD_sugar-bd_CS"/>
</dbReference>
<evidence type="ECO:0000313" key="3">
    <source>
        <dbReference type="Proteomes" id="UP000005835"/>
    </source>
</evidence>
<reference evidence="2 3" key="1">
    <citation type="submission" date="2012-05" db="EMBL/GenBank/DDBJ databases">
        <title>The Genome Sequence of Sutterella wadsworthensis 2_1_59BFAA.</title>
        <authorList>
            <consortium name="The Broad Institute Genome Sequencing Platform"/>
            <person name="Earl A."/>
            <person name="Ward D."/>
            <person name="Feldgarden M."/>
            <person name="Gevers D."/>
            <person name="Daigneault M."/>
            <person name="Strauss J."/>
            <person name="Allen-Vercoe E."/>
            <person name="Walker B."/>
            <person name="Young S.K."/>
            <person name="Zeng Q."/>
            <person name="Gargeya S."/>
            <person name="Fitzgerald M."/>
            <person name="Haas B."/>
            <person name="Abouelleil A."/>
            <person name="Alvarado L."/>
            <person name="Arachchi H.M."/>
            <person name="Berlin A.M."/>
            <person name="Chapman S.B."/>
            <person name="Goldberg J."/>
            <person name="Griggs A."/>
            <person name="Gujja S."/>
            <person name="Hansen M."/>
            <person name="Howarth C."/>
            <person name="Imamovic A."/>
            <person name="Larimer J."/>
            <person name="McCowen C."/>
            <person name="Montmayeur A."/>
            <person name="Murphy C."/>
            <person name="Neiman D."/>
            <person name="Pearson M."/>
            <person name="Priest M."/>
            <person name="Roberts A."/>
            <person name="Saif S."/>
            <person name="Shea T."/>
            <person name="Sisk P."/>
            <person name="Sykes S."/>
            <person name="Wortman J."/>
            <person name="Nusbaum C."/>
            <person name="Birren B."/>
        </authorList>
    </citation>
    <scope>NUCLEOTIDE SEQUENCE [LARGE SCALE GENOMIC DNA]</scope>
    <source>
        <strain evidence="2 3">2_1_59BFAA</strain>
    </source>
</reference>
<gene>
    <name evidence="2" type="ORF">HMPREF9465_00193</name>
</gene>
<evidence type="ECO:0000313" key="2">
    <source>
        <dbReference type="EMBL" id="EKB32178.1"/>
    </source>
</evidence>
<dbReference type="PANTHER" id="PTHR32385:SF15">
    <property type="entry name" value="INOSITOL PHOSPHOCERAMIDE MANNOSYLTRANSFERASE 1"/>
    <property type="match status" value="1"/>
</dbReference>
<proteinExistence type="predicted"/>
<keyword evidence="3" id="KW-1185">Reference proteome</keyword>
<dbReference type="AlphaFoldDB" id="K1K019"/>
<dbReference type="SUPFAM" id="SSF53448">
    <property type="entry name" value="Nucleotide-diphospho-sugar transferases"/>
    <property type="match status" value="1"/>
</dbReference>
<accession>K1K019</accession>
<dbReference type="InterPro" id="IPR029044">
    <property type="entry name" value="Nucleotide-diphossugar_trans"/>
</dbReference>
<keyword evidence="1" id="KW-0808">Transferase</keyword>
<dbReference type="Proteomes" id="UP000005835">
    <property type="component" value="Unassembled WGS sequence"/>
</dbReference>
<dbReference type="GO" id="GO:0016020">
    <property type="term" value="C:membrane"/>
    <property type="evidence" value="ECO:0007669"/>
    <property type="project" value="GOC"/>
</dbReference>
<dbReference type="RefSeq" id="WP_005433246.1">
    <property type="nucleotide sequence ID" value="NZ_JH815513.1"/>
</dbReference>
<dbReference type="OrthoDB" id="9802881at2"/>
<organism evidence="2 3">
    <name type="scientific">Sutterella wadsworthensis 2_1_59BFAA</name>
    <dbReference type="NCBI Taxonomy" id="742823"/>
    <lineage>
        <taxon>Bacteria</taxon>
        <taxon>Pseudomonadati</taxon>
        <taxon>Pseudomonadota</taxon>
        <taxon>Betaproteobacteria</taxon>
        <taxon>Burkholderiales</taxon>
        <taxon>Sutterellaceae</taxon>
        <taxon>Sutterella</taxon>
    </lineage>
</organism>
<evidence type="ECO:0000256" key="1">
    <source>
        <dbReference type="ARBA" id="ARBA00022679"/>
    </source>
</evidence>
<dbReference type="InterPro" id="IPR051706">
    <property type="entry name" value="Glycosyltransferase_domain"/>
</dbReference>
<protein>
    <recommendedName>
        <fullName evidence="4">Mannosyltransferase OCH1 and related enzymes</fullName>
    </recommendedName>
</protein>
<comment type="caution">
    <text evidence="2">The sequence shown here is derived from an EMBL/GenBank/DDBJ whole genome shotgun (WGS) entry which is preliminary data.</text>
</comment>
<sequence>MNPAHGFDGRELFCSQIKSVSRCYPPPTPNFIVNSFLHLDLAEFFLRRKFSPIKRDYIPSRQIPKTIHFAWFGGGRIPEHRQKNIDTWRRLLPDYEIVRWDENNFPIESYPYAVDAYNKGIYAFVSDVARLHAVYKYGGLYMDTNNEVIRPDAFDDLLSLDCFASYEAPCQISISTFGAKPNHPYIGTLLDFYKFIRLRSAYRLTANVRFISKLTRIIYGSRLNGKRLTLSDGTVILPRDLFVPQTITENTRVIHHYRGSWK</sequence>
<dbReference type="GO" id="GO:0051999">
    <property type="term" value="P:mannosyl-inositol phosphorylceramide biosynthetic process"/>
    <property type="evidence" value="ECO:0007669"/>
    <property type="project" value="TreeGrafter"/>
</dbReference>
<dbReference type="Gene3D" id="3.90.550.20">
    <property type="match status" value="1"/>
</dbReference>
<name>K1K019_9BURK</name>
<dbReference type="eggNOG" id="COG3774">
    <property type="taxonomic scope" value="Bacteria"/>
</dbReference>
<evidence type="ECO:0008006" key="4">
    <source>
        <dbReference type="Google" id="ProtNLM"/>
    </source>
</evidence>